<gene>
    <name evidence="3" type="ORF">L873DRAFT_155572</name>
</gene>
<evidence type="ECO:0008006" key="5">
    <source>
        <dbReference type="Google" id="ProtNLM"/>
    </source>
</evidence>
<organism evidence="3 4">
    <name type="scientific">Choiromyces venosus 120613-1</name>
    <dbReference type="NCBI Taxonomy" id="1336337"/>
    <lineage>
        <taxon>Eukaryota</taxon>
        <taxon>Fungi</taxon>
        <taxon>Dikarya</taxon>
        <taxon>Ascomycota</taxon>
        <taxon>Pezizomycotina</taxon>
        <taxon>Pezizomycetes</taxon>
        <taxon>Pezizales</taxon>
        <taxon>Tuberaceae</taxon>
        <taxon>Choiromyces</taxon>
    </lineage>
</organism>
<dbReference type="OrthoDB" id="5427833at2759"/>
<name>A0A3N4JFR0_9PEZI</name>
<feature type="chain" id="PRO_5018033082" description="Extracellular membrane protein CFEM domain-containing protein" evidence="2">
    <location>
        <begin position="18"/>
        <end position="258"/>
    </location>
</feature>
<feature type="compositionally biased region" description="Low complexity" evidence="1">
    <location>
        <begin position="197"/>
        <end position="234"/>
    </location>
</feature>
<evidence type="ECO:0000313" key="4">
    <source>
        <dbReference type="Proteomes" id="UP000276215"/>
    </source>
</evidence>
<reference evidence="3 4" key="1">
    <citation type="journal article" date="2018" name="Nat. Ecol. Evol.">
        <title>Pezizomycetes genomes reveal the molecular basis of ectomycorrhizal truffle lifestyle.</title>
        <authorList>
            <person name="Murat C."/>
            <person name="Payen T."/>
            <person name="Noel B."/>
            <person name="Kuo A."/>
            <person name="Morin E."/>
            <person name="Chen J."/>
            <person name="Kohler A."/>
            <person name="Krizsan K."/>
            <person name="Balestrini R."/>
            <person name="Da Silva C."/>
            <person name="Montanini B."/>
            <person name="Hainaut M."/>
            <person name="Levati E."/>
            <person name="Barry K.W."/>
            <person name="Belfiori B."/>
            <person name="Cichocki N."/>
            <person name="Clum A."/>
            <person name="Dockter R.B."/>
            <person name="Fauchery L."/>
            <person name="Guy J."/>
            <person name="Iotti M."/>
            <person name="Le Tacon F."/>
            <person name="Lindquist E.A."/>
            <person name="Lipzen A."/>
            <person name="Malagnac F."/>
            <person name="Mello A."/>
            <person name="Molinier V."/>
            <person name="Miyauchi S."/>
            <person name="Poulain J."/>
            <person name="Riccioni C."/>
            <person name="Rubini A."/>
            <person name="Sitrit Y."/>
            <person name="Splivallo R."/>
            <person name="Traeger S."/>
            <person name="Wang M."/>
            <person name="Zifcakova L."/>
            <person name="Wipf D."/>
            <person name="Zambonelli A."/>
            <person name="Paolocci F."/>
            <person name="Nowrousian M."/>
            <person name="Ottonello S."/>
            <person name="Baldrian P."/>
            <person name="Spatafora J.W."/>
            <person name="Henrissat B."/>
            <person name="Nagy L.G."/>
            <person name="Aury J.M."/>
            <person name="Wincker P."/>
            <person name="Grigoriev I.V."/>
            <person name="Bonfante P."/>
            <person name="Martin F.M."/>
        </authorList>
    </citation>
    <scope>NUCLEOTIDE SEQUENCE [LARGE SCALE GENOMIC DNA]</scope>
    <source>
        <strain evidence="3 4">120613-1</strain>
    </source>
</reference>
<dbReference type="EMBL" id="ML120468">
    <property type="protein sequence ID" value="RPA92674.1"/>
    <property type="molecule type" value="Genomic_DNA"/>
</dbReference>
<feature type="signal peptide" evidence="2">
    <location>
        <begin position="1"/>
        <end position="17"/>
    </location>
</feature>
<evidence type="ECO:0000256" key="2">
    <source>
        <dbReference type="SAM" id="SignalP"/>
    </source>
</evidence>
<accession>A0A3N4JFR0</accession>
<protein>
    <recommendedName>
        <fullName evidence="5">Extracellular membrane protein CFEM domain-containing protein</fullName>
    </recommendedName>
</protein>
<dbReference type="Proteomes" id="UP000276215">
    <property type="component" value="Unassembled WGS sequence"/>
</dbReference>
<sequence>MRLSILPTLFIVTSVSAVSLSDISPLPSNSVTPGCESTYSEQLSACPSDLPTSKQCSAECADALNETAKKVIVACRQSFVGPDSLLRRVLDGGIQKVLCGAAVSATPSGNGDSVPTATKITTTALPTSTSTSESTLTESSTIAATTGAPSFSGVMTFSTIERPSGSSSLGAFLTLDNAPAPTGSFETVDPSLASLYNPSSTSTTGSRRIAAASSSPSSGSGNGSPFVVSETSSAPSSSANMHMGAWAAFALVAVFLSL</sequence>
<dbReference type="AlphaFoldDB" id="A0A3N4JFR0"/>
<proteinExistence type="predicted"/>
<keyword evidence="4" id="KW-1185">Reference proteome</keyword>
<evidence type="ECO:0000256" key="1">
    <source>
        <dbReference type="SAM" id="MobiDB-lite"/>
    </source>
</evidence>
<feature type="region of interest" description="Disordered" evidence="1">
    <location>
        <begin position="196"/>
        <end position="234"/>
    </location>
</feature>
<keyword evidence="2" id="KW-0732">Signal</keyword>
<evidence type="ECO:0000313" key="3">
    <source>
        <dbReference type="EMBL" id="RPA92674.1"/>
    </source>
</evidence>